<dbReference type="SUPFAM" id="SSF75005">
    <property type="entry name" value="Arabinanase/levansucrase/invertase"/>
    <property type="match status" value="1"/>
</dbReference>
<dbReference type="InterPro" id="IPR023296">
    <property type="entry name" value="Glyco_hydro_beta-prop_sf"/>
</dbReference>
<keyword evidence="2" id="KW-1185">Reference proteome</keyword>
<accession>A0A8J8MNS9</accession>
<organism evidence="1 2">
    <name type="scientific">Vallitalea pronyensis</name>
    <dbReference type="NCBI Taxonomy" id="1348613"/>
    <lineage>
        <taxon>Bacteria</taxon>
        <taxon>Bacillati</taxon>
        <taxon>Bacillota</taxon>
        <taxon>Clostridia</taxon>
        <taxon>Lachnospirales</taxon>
        <taxon>Vallitaleaceae</taxon>
        <taxon>Vallitalea</taxon>
    </lineage>
</organism>
<dbReference type="Proteomes" id="UP000683246">
    <property type="component" value="Chromosome"/>
</dbReference>
<dbReference type="RefSeq" id="WP_212696038.1">
    <property type="nucleotide sequence ID" value="NZ_CP058649.1"/>
</dbReference>
<proteinExistence type="predicted"/>
<gene>
    <name evidence="1" type="ORF">HZI73_24885</name>
</gene>
<dbReference type="Gene3D" id="2.115.10.20">
    <property type="entry name" value="Glycosyl hydrolase domain, family 43"/>
    <property type="match status" value="2"/>
</dbReference>
<name>A0A8J8MNS9_9FIRM</name>
<dbReference type="AlphaFoldDB" id="A0A8J8MNS9"/>
<protein>
    <submittedName>
        <fullName evidence="1">Family 43 glycosylhydrolase</fullName>
    </submittedName>
</protein>
<evidence type="ECO:0000313" key="2">
    <source>
        <dbReference type="Proteomes" id="UP000683246"/>
    </source>
</evidence>
<dbReference type="EMBL" id="CP058649">
    <property type="protein sequence ID" value="QUI25337.1"/>
    <property type="molecule type" value="Genomic_DNA"/>
</dbReference>
<sequence length="321" mass="37020">MKEKKMVRTPLYRDPLSDGAADPTIIYNVQEQSWWMVYTQRRAARAVPGVSASHGSALGIASSTDGEIWNYRGTLNLNVEKGHNTYWAPEIIYDAKKATYHMYVTYVQGVPSWWGESERSGIVHMVSTNLWDWDYIGFIGGENSQLIDVCIHPLKDGGYRMWYRNSLKGCIICSRDSTDLYSWSDEKVVLDDVKAEGPNVFAFKGYYWMVTDPVGIRQGLAVYRSDDLEHFQRQKNILHDSSSRDLDNSVGRHPDILIHKDEAYIFYFTQPYKDYSKKLNRHTIVPIDENRCVIQVARLQVEDGQLICDRNGEFELHLKIS</sequence>
<dbReference type="KEGG" id="vpy:HZI73_24885"/>
<dbReference type="CDD" id="cd08984">
    <property type="entry name" value="GH43-like"/>
    <property type="match status" value="1"/>
</dbReference>
<evidence type="ECO:0000313" key="1">
    <source>
        <dbReference type="EMBL" id="QUI25337.1"/>
    </source>
</evidence>
<reference evidence="1" key="1">
    <citation type="submission" date="2020-07" db="EMBL/GenBank/DDBJ databases">
        <title>Vallitalea pronyensis genome.</title>
        <authorList>
            <person name="Postec A."/>
        </authorList>
    </citation>
    <scope>NUCLEOTIDE SEQUENCE</scope>
    <source>
        <strain evidence="1">FatNI3</strain>
    </source>
</reference>